<dbReference type="GO" id="GO:0051959">
    <property type="term" value="F:dynein light intermediate chain binding"/>
    <property type="evidence" value="ECO:0007669"/>
    <property type="project" value="InterPro"/>
</dbReference>
<reference evidence="20" key="1">
    <citation type="submission" date="2015-07" db="EMBL/GenBank/DDBJ databases">
        <title>Adaptation to a free-living lifestyle via gene acquisitions in the diplomonad Trepomonas sp. PC1.</title>
        <authorList>
            <person name="Xu F."/>
            <person name="Jerlstrom-Hultqvist J."/>
            <person name="Kolisko M."/>
            <person name="Simpson A.G.B."/>
            <person name="Roger A.J."/>
            <person name="Svard S.G."/>
            <person name="Andersson J.O."/>
        </authorList>
    </citation>
    <scope>NUCLEOTIDE SEQUENCE</scope>
    <source>
        <strain evidence="20">PC1</strain>
    </source>
</reference>
<keyword evidence="5" id="KW-0547">Nucleotide-binding</keyword>
<evidence type="ECO:0000259" key="17">
    <source>
        <dbReference type="Pfam" id="PF12781"/>
    </source>
</evidence>
<dbReference type="InterPro" id="IPR043160">
    <property type="entry name" value="Dynein_C_barrel"/>
</dbReference>
<dbReference type="SUPFAM" id="SSF52540">
    <property type="entry name" value="P-loop containing nucleoside triphosphate hydrolases"/>
    <property type="match status" value="1"/>
</dbReference>
<evidence type="ECO:0000259" key="15">
    <source>
        <dbReference type="Pfam" id="PF12777"/>
    </source>
</evidence>
<evidence type="ECO:0000259" key="16">
    <source>
        <dbReference type="Pfam" id="PF12780"/>
    </source>
</evidence>
<evidence type="ECO:0000259" key="14">
    <source>
        <dbReference type="Pfam" id="PF03028"/>
    </source>
</evidence>
<dbReference type="GO" id="GO:0005524">
    <property type="term" value="F:ATP binding"/>
    <property type="evidence" value="ECO:0007669"/>
    <property type="project" value="UniProtKB-KW"/>
</dbReference>
<dbReference type="Pfam" id="PF18199">
    <property type="entry name" value="Dynein_C"/>
    <property type="match status" value="1"/>
</dbReference>
<feature type="non-terminal residue" evidence="20">
    <location>
        <position position="1"/>
    </location>
</feature>
<protein>
    <submittedName>
        <fullName evidence="20">Dynein heavy chain</fullName>
    </submittedName>
</protein>
<dbReference type="SUPFAM" id="SSF90257">
    <property type="entry name" value="Myosin rod fragments"/>
    <property type="match status" value="1"/>
</dbReference>
<dbReference type="Gene3D" id="3.40.50.300">
    <property type="entry name" value="P-loop containing nucleotide triphosphate hydrolases"/>
    <property type="match status" value="3"/>
</dbReference>
<dbReference type="PANTHER" id="PTHR22878:SF68">
    <property type="entry name" value="DYNEIN HEAVY CHAIN 6, AXONEMAL-LIKE"/>
    <property type="match status" value="1"/>
</dbReference>
<feature type="domain" description="Dynein heavy chain region D6 P-loop" evidence="14">
    <location>
        <begin position="1172"/>
        <end position="1285"/>
    </location>
</feature>
<dbReference type="FunFam" id="3.40.50.300:FF:000320">
    <property type="entry name" value="Dynein, axonemal, heavy chain 5"/>
    <property type="match status" value="1"/>
</dbReference>
<dbReference type="GO" id="GO:0007018">
    <property type="term" value="P:microtubule-based movement"/>
    <property type="evidence" value="ECO:0007669"/>
    <property type="project" value="InterPro"/>
</dbReference>
<evidence type="ECO:0000259" key="18">
    <source>
        <dbReference type="Pfam" id="PF18198"/>
    </source>
</evidence>
<keyword evidence="6" id="KW-0067">ATP-binding</keyword>
<dbReference type="Pfam" id="PF12780">
    <property type="entry name" value="AAA_8"/>
    <property type="match status" value="1"/>
</dbReference>
<dbReference type="PANTHER" id="PTHR22878">
    <property type="entry name" value="DYNEIN HEAVY CHAIN 6, AXONEMAL-LIKE-RELATED"/>
    <property type="match status" value="1"/>
</dbReference>
<evidence type="ECO:0000256" key="8">
    <source>
        <dbReference type="ARBA" id="ARBA00023054"/>
    </source>
</evidence>
<evidence type="ECO:0000256" key="3">
    <source>
        <dbReference type="ARBA" id="ARBA00022490"/>
    </source>
</evidence>
<dbReference type="Gene3D" id="1.20.920.30">
    <property type="match status" value="1"/>
</dbReference>
<dbReference type="InterPro" id="IPR027417">
    <property type="entry name" value="P-loop_NTPase"/>
</dbReference>
<evidence type="ECO:0000256" key="4">
    <source>
        <dbReference type="ARBA" id="ARBA00022701"/>
    </source>
</evidence>
<keyword evidence="12" id="KW-0966">Cell projection</keyword>
<feature type="domain" description="Dynein heavy chain coiled coil stalk" evidence="15">
    <location>
        <begin position="327"/>
        <end position="673"/>
    </location>
</feature>
<keyword evidence="3" id="KW-0963">Cytoplasm</keyword>
<dbReference type="Gene3D" id="1.10.8.720">
    <property type="entry name" value="Region D6 of dynein motor"/>
    <property type="match status" value="1"/>
</dbReference>
<feature type="coiled-coil region" evidence="13">
    <location>
        <begin position="557"/>
        <end position="605"/>
    </location>
</feature>
<dbReference type="GO" id="GO:0030286">
    <property type="term" value="C:dynein complex"/>
    <property type="evidence" value="ECO:0007669"/>
    <property type="project" value="UniProtKB-KW"/>
</dbReference>
<evidence type="ECO:0000256" key="10">
    <source>
        <dbReference type="ARBA" id="ARBA00023175"/>
    </source>
</evidence>
<dbReference type="InterPro" id="IPR024743">
    <property type="entry name" value="Dynein_HC_stalk"/>
</dbReference>
<dbReference type="EMBL" id="GDID01001536">
    <property type="protein sequence ID" value="JAP95070.1"/>
    <property type="molecule type" value="Transcribed_RNA"/>
</dbReference>
<evidence type="ECO:0000313" key="20">
    <source>
        <dbReference type="EMBL" id="JAP95070.1"/>
    </source>
</evidence>
<evidence type="ECO:0000256" key="6">
    <source>
        <dbReference type="ARBA" id="ARBA00022840"/>
    </source>
</evidence>
<evidence type="ECO:0000256" key="5">
    <source>
        <dbReference type="ARBA" id="ARBA00022741"/>
    </source>
</evidence>
<dbReference type="Gene3D" id="3.10.490.20">
    <property type="match status" value="1"/>
</dbReference>
<organism evidence="20">
    <name type="scientific">Trepomonas sp. PC1</name>
    <dbReference type="NCBI Taxonomy" id="1076344"/>
    <lineage>
        <taxon>Eukaryota</taxon>
        <taxon>Metamonada</taxon>
        <taxon>Diplomonadida</taxon>
        <taxon>Hexamitidae</taxon>
        <taxon>Hexamitinae</taxon>
        <taxon>Trepomonas</taxon>
    </lineage>
</organism>
<keyword evidence="10" id="KW-0505">Motor protein</keyword>
<keyword evidence="11" id="KW-0206">Cytoskeleton</keyword>
<dbReference type="FunFam" id="1.10.8.1220:FF:000001">
    <property type="entry name" value="Dynein axonemal heavy chain 5"/>
    <property type="match status" value="1"/>
</dbReference>
<dbReference type="InterPro" id="IPR041658">
    <property type="entry name" value="AAA_lid_11"/>
</dbReference>
<dbReference type="Gene3D" id="1.10.8.1220">
    <property type="match status" value="1"/>
</dbReference>
<dbReference type="FunFam" id="1.20.920.20:FF:000001">
    <property type="entry name" value="dynein heavy chain 2, axonemal"/>
    <property type="match status" value="1"/>
</dbReference>
<keyword evidence="7" id="KW-0243">Dynein</keyword>
<dbReference type="Gene3D" id="1.20.920.20">
    <property type="match status" value="1"/>
</dbReference>
<feature type="domain" description="Dynein heavy chain AAA lid" evidence="18">
    <location>
        <begin position="1323"/>
        <end position="1471"/>
    </location>
</feature>
<evidence type="ECO:0000256" key="12">
    <source>
        <dbReference type="ARBA" id="ARBA00023273"/>
    </source>
</evidence>
<feature type="domain" description="Dynein heavy chain AAA module D4" evidence="16">
    <location>
        <begin position="25"/>
        <end position="309"/>
    </location>
</feature>
<sequence>ITDMKLLQTKLQITLNQCNDELGGMNLVLFKMAIQHLARIVRILRQDNSNMLLIGVGGVGRQSLTKLAAYHLDYKVNTIKISKNYGIPEWKQSIKEILMDCGLNLKPQVFLLADQHIFTDKQLEDISILLNTCDLQSIYEPEDMTRILDAESTKEMCRRKELTPTKQNLYDCFLRNVKANIHTVLCFSPSGSTLRNRLRKFPSLINCCSINYMSNWSREAMISVGKQIYGFSDKKDLVGFDAEQIEFLNQFLEDTEKQNQWERSSIENGIIEFLVDVHESVTKFSIDYKKQLGRFNHVTPTLYLNALTLLFTILQKQYTKTNNYRKQLTSGLDTLKTTQEKVAQLQEELTQRQPELVKISASVDAMMIQLEKDKKEAEGTRQIVSKEKQISAQKFQECDAIKQEADRDMAQVQPLLDQAVQVLKLLDKSQFIEIATYASPHQSIKAVLEAICILLKIKPKRVPDKDKPGNFVDDYWEESKKVVTNYVQLKEQLEKYDKENMTIDIINKLKKYVSEPWFNAQEMQKKSQAASGLCAFVNAMYKFYFVNLNVIPKRQKQAEAQAELDIVDKQLKETEARLDSANKRIQELETKFNETLAEKEKLAFEVEDCSKRLERAKTLMNGLGGEQTRWIQQLKDVKESMKNTLANALYSTAFVIYMGSFTSDFRKLISAEWTIILKKYNLYFGTKEIEFVDILSDQVTIMDYINQYKLPSDLHSQENAVMIFNSQKYSLLIDPEQQAQQFIKTYYKQQIEVVKATDAELQRTLQNCFRFGKTILIIGVENEIDPSLTNIIEQKYERETKQGPRGLFFDGNFVPLNENFRLFLSTHLSNPNYQPEQFVRMCVVNFAITQHGLQDQLIGQVFIKEQRDQEEQKNQLVVENSKMKVQLKELEQQVLNLLGNNDSDILSNEPLIETLSLSQKTSKEIQEKVKESEITEATIDKIRREYIPMAKRGAILYFCVQDLMQIDFMYQYSLQWYMGLYNQAIDLTEQCPTREERLEKLITTFTLFLFQTISRSLFDEHKLLFSLLMAVRISQAENKISNSELKFLLVHPSNPVEIKNPCSSWLSDQSFYQLVELSQSSEFFANIIKSLNDVDQQNTWRALFESSNPEEADFPLQFQNCSAFQRFLPLVCIRPDRIKAYTRIFITQQLGSDFIQPQIFNIALSYKESTNLQPLLFTLNDMADPISDLISFAEQQRMANRTKVLSLGRGVEKAAIKQITDFAESGGWCVLQNCHLCIKFLKMLEQTLELIQSDASTVSKDFRLWLTSQPTPEFPVPILQNSVKIAVENPNDLKANLLRVWQNNISDKQLQDGCKIESNRPNYKKLVYSLSVFYSVLLQRKKYGSIGFNTPYAWSAADIGICIQQLPTFLDKYQNEYPKEALLYLFAQINIGGCVTDSIDQRTVNALVEDFLCVEVMQDDWLYQSRKVKSDLNDDELVQFGKEISYQEYLDQIQQTIPIECHPNNLGLNTNSNITADRSECDNLLNNMMTMYTGKLDNKKEKTASKEENSDLKLIQHILSQVPKQFDIDAVSLKYRTIFEESLNSLLVQECSRFNQLLDVITIRCNELVKALQGQTIMSEELEKVLISLQINKLPEEFAKYSYPSMKPFGSYLNDLNQRVQFFSNWVANGKPKIYIISSFFFAQGFLTSVLQNYARKYQIAIDTINFNFELCHHVVDDKQFIHNGNAINGIRALQNGAKEFVPQEIGDCTYITGLYLEAAQLDERKMILSEAAPRELFYKMPIIKFTPVEQGSNECQNPNSDVLYECPCYRTLARFGTLSTTGHSTNFMLMIYIPCEKGSSRHWIKRSVALFASLSD</sequence>
<evidence type="ECO:0000256" key="2">
    <source>
        <dbReference type="ARBA" id="ARBA00004245"/>
    </source>
</evidence>
<dbReference type="GO" id="GO:0005874">
    <property type="term" value="C:microtubule"/>
    <property type="evidence" value="ECO:0007669"/>
    <property type="project" value="UniProtKB-KW"/>
</dbReference>
<dbReference type="GO" id="GO:0045505">
    <property type="term" value="F:dynein intermediate chain binding"/>
    <property type="evidence" value="ECO:0007669"/>
    <property type="project" value="InterPro"/>
</dbReference>
<dbReference type="Pfam" id="PF03028">
    <property type="entry name" value="Dynein_heavy"/>
    <property type="match status" value="1"/>
</dbReference>
<feature type="coiled-coil region" evidence="13">
    <location>
        <begin position="873"/>
        <end position="900"/>
    </location>
</feature>
<evidence type="ECO:0000256" key="1">
    <source>
        <dbReference type="ARBA" id="ARBA00004138"/>
    </source>
</evidence>
<dbReference type="InterPro" id="IPR024317">
    <property type="entry name" value="Dynein_heavy_chain_D4_dom"/>
</dbReference>
<accession>A0A146KE12</accession>
<dbReference type="Pfam" id="PF12777">
    <property type="entry name" value="MT"/>
    <property type="match status" value="1"/>
</dbReference>
<feature type="domain" description="Dynein heavy chain C-terminal" evidence="19">
    <location>
        <begin position="1479"/>
        <end position="1812"/>
    </location>
</feature>
<evidence type="ECO:0000256" key="13">
    <source>
        <dbReference type="SAM" id="Coils"/>
    </source>
</evidence>
<dbReference type="InterPro" id="IPR026983">
    <property type="entry name" value="DHC"/>
</dbReference>
<evidence type="ECO:0000256" key="7">
    <source>
        <dbReference type="ARBA" id="ARBA00023017"/>
    </source>
</evidence>
<keyword evidence="9" id="KW-0969">Cilium</keyword>
<comment type="subcellular location">
    <subcellularLocation>
        <location evidence="1">Cell projection</location>
        <location evidence="1">Cilium</location>
    </subcellularLocation>
    <subcellularLocation>
        <location evidence="2">Cytoplasm</location>
        <location evidence="2">Cytoskeleton</location>
    </subcellularLocation>
</comment>
<feature type="domain" description="Dynein heavy chain ATP-binding dynein motor region" evidence="17">
    <location>
        <begin position="706"/>
        <end position="925"/>
    </location>
</feature>
<dbReference type="Gene3D" id="1.20.1270.280">
    <property type="match status" value="1"/>
</dbReference>
<dbReference type="Gene3D" id="6.10.140.1060">
    <property type="match status" value="1"/>
</dbReference>
<dbReference type="InterPro" id="IPR035706">
    <property type="entry name" value="AAA_9"/>
</dbReference>
<dbReference type="Pfam" id="PF12781">
    <property type="entry name" value="AAA_9"/>
    <property type="match status" value="1"/>
</dbReference>
<proteinExistence type="predicted"/>
<dbReference type="GO" id="GO:0008569">
    <property type="term" value="F:minus-end-directed microtubule motor activity"/>
    <property type="evidence" value="ECO:0007669"/>
    <property type="project" value="InterPro"/>
</dbReference>
<name>A0A146KE12_9EUKA</name>
<dbReference type="GO" id="GO:0005929">
    <property type="term" value="C:cilium"/>
    <property type="evidence" value="ECO:0007669"/>
    <property type="project" value="UniProtKB-SubCell"/>
</dbReference>
<evidence type="ECO:0000256" key="9">
    <source>
        <dbReference type="ARBA" id="ARBA00023069"/>
    </source>
</evidence>
<keyword evidence="8 13" id="KW-0175">Coiled coil</keyword>
<dbReference type="InterPro" id="IPR042219">
    <property type="entry name" value="AAA_lid_11_sf"/>
</dbReference>
<evidence type="ECO:0000256" key="11">
    <source>
        <dbReference type="ARBA" id="ARBA00023212"/>
    </source>
</evidence>
<dbReference type="FunFam" id="3.10.490.20:FF:000005">
    <property type="entry name" value="Dynein axonemal heavy chain 6"/>
    <property type="match status" value="1"/>
</dbReference>
<gene>
    <name evidence="20" type="ORF">TPC1_12049</name>
</gene>
<evidence type="ECO:0000259" key="19">
    <source>
        <dbReference type="Pfam" id="PF18199"/>
    </source>
</evidence>
<keyword evidence="4" id="KW-0493">Microtubule</keyword>
<dbReference type="InterPro" id="IPR004273">
    <property type="entry name" value="Dynein_heavy_D6_P-loop"/>
</dbReference>
<dbReference type="Pfam" id="PF18198">
    <property type="entry name" value="AAA_lid_11"/>
    <property type="match status" value="1"/>
</dbReference>
<dbReference type="InterPro" id="IPR041228">
    <property type="entry name" value="Dynein_C"/>
</dbReference>